<reference evidence="3" key="1">
    <citation type="submission" date="2021-01" db="EMBL/GenBank/DDBJ databases">
        <title>Whole genome shotgun sequence of Virgisporangium aurantiacum NBRC 16421.</title>
        <authorList>
            <person name="Komaki H."/>
            <person name="Tamura T."/>
        </authorList>
    </citation>
    <scope>NUCLEOTIDE SEQUENCE</scope>
    <source>
        <strain evidence="3">NBRC 16421</strain>
    </source>
</reference>
<evidence type="ECO:0000313" key="4">
    <source>
        <dbReference type="Proteomes" id="UP000612585"/>
    </source>
</evidence>
<keyword evidence="4" id="KW-1185">Reference proteome</keyword>
<feature type="domain" description="Anti-sigma-D factor RsdA sigma factor binding region" evidence="2">
    <location>
        <begin position="47"/>
        <end position="86"/>
    </location>
</feature>
<accession>A0A8J4DWL4</accession>
<dbReference type="Pfam" id="PF16751">
    <property type="entry name" value="RsdA_SigD_bd"/>
    <property type="match status" value="1"/>
</dbReference>
<dbReference type="Proteomes" id="UP000612585">
    <property type="component" value="Unassembled WGS sequence"/>
</dbReference>
<proteinExistence type="predicted"/>
<dbReference type="EMBL" id="BOPG01000003">
    <property type="protein sequence ID" value="GIJ52631.1"/>
    <property type="molecule type" value="Genomic_DNA"/>
</dbReference>
<protein>
    <recommendedName>
        <fullName evidence="2">Anti-sigma-D factor RsdA sigma factor binding region domain-containing protein</fullName>
    </recommendedName>
</protein>
<sequence>MPRVSGCFPWEAQHECRSGAEALVPRVSGCFLGRHGMSTRRDDANLDLTVIAADDALLDALGRGDPAPDDDKLAGVLAAWRTDLDADQPTDFDMTAMLAELANTEPADAGPVDAAEPADGTTLAGVADLAAELGGGAGTVSELKPAGAGVADGAGVPVRPVPAGRPRRWRPGPRVRRYVTGMAAAGLLIGGLAVGAGQAGPESPLWPIARVLYPERSDLRLAEHTIGLAREAAATGRYADARRTLDKAADEVERVDDPELASRLRAQIEEIRRTLPPTDAERDNPVTPTPSAPTSAPPTTAPATPPGGGVPAVPGVPGQPGGGGTNPDPPVEDIIPDVPDIPVPTLPIPIPIPTLPAPALPLGLVP</sequence>
<evidence type="ECO:0000256" key="1">
    <source>
        <dbReference type="SAM" id="MobiDB-lite"/>
    </source>
</evidence>
<dbReference type="AlphaFoldDB" id="A0A8J4DWL4"/>
<feature type="region of interest" description="Disordered" evidence="1">
    <location>
        <begin position="270"/>
        <end position="338"/>
    </location>
</feature>
<organism evidence="3 4">
    <name type="scientific">Virgisporangium aurantiacum</name>
    <dbReference type="NCBI Taxonomy" id="175570"/>
    <lineage>
        <taxon>Bacteria</taxon>
        <taxon>Bacillati</taxon>
        <taxon>Actinomycetota</taxon>
        <taxon>Actinomycetes</taxon>
        <taxon>Micromonosporales</taxon>
        <taxon>Micromonosporaceae</taxon>
        <taxon>Virgisporangium</taxon>
    </lineage>
</organism>
<feature type="compositionally biased region" description="Pro residues" evidence="1">
    <location>
        <begin position="287"/>
        <end position="305"/>
    </location>
</feature>
<name>A0A8J4DWL4_9ACTN</name>
<evidence type="ECO:0000259" key="2">
    <source>
        <dbReference type="Pfam" id="PF16751"/>
    </source>
</evidence>
<dbReference type="InterPro" id="IPR031928">
    <property type="entry name" value="RsdA_SigD-bd"/>
</dbReference>
<feature type="compositionally biased region" description="Basic and acidic residues" evidence="1">
    <location>
        <begin position="270"/>
        <end position="284"/>
    </location>
</feature>
<gene>
    <name evidence="3" type="ORF">Vau01_001470</name>
</gene>
<comment type="caution">
    <text evidence="3">The sequence shown here is derived from an EMBL/GenBank/DDBJ whole genome shotgun (WGS) entry which is preliminary data.</text>
</comment>
<evidence type="ECO:0000313" key="3">
    <source>
        <dbReference type="EMBL" id="GIJ52631.1"/>
    </source>
</evidence>